<proteinExistence type="predicted"/>
<protein>
    <submittedName>
        <fullName evidence="1">Methyltransferase domain-containing protein</fullName>
    </submittedName>
</protein>
<evidence type="ECO:0000313" key="1">
    <source>
        <dbReference type="EMBL" id="SMC53374.1"/>
    </source>
</evidence>
<keyword evidence="2" id="KW-1185">Reference proteome</keyword>
<keyword evidence="1" id="KW-0808">Transferase</keyword>
<reference evidence="1" key="1">
    <citation type="submission" date="2017-04" db="EMBL/GenBank/DDBJ databases">
        <authorList>
            <person name="Varghese N."/>
            <person name="Submissions S."/>
        </authorList>
    </citation>
    <scope>NUCLEOTIDE SEQUENCE</scope>
    <source>
        <strain evidence="1">WTE2008</strain>
    </source>
</reference>
<name>A0AC61PKF7_9FIRM</name>
<organism evidence="1 2">
    <name type="scientific">Aristaeella lactis</name>
    <dbReference type="NCBI Taxonomy" id="3046383"/>
    <lineage>
        <taxon>Bacteria</taxon>
        <taxon>Bacillati</taxon>
        <taxon>Bacillota</taxon>
        <taxon>Clostridia</taxon>
        <taxon>Eubacteriales</taxon>
        <taxon>Aristaeellaceae</taxon>
        <taxon>Aristaeella</taxon>
    </lineage>
</organism>
<keyword evidence="1" id="KW-0489">Methyltransferase</keyword>
<gene>
    <name evidence="1" type="ORF">SAMN06297397_1282</name>
</gene>
<accession>A0AC61PKF7</accession>
<sequence>MGLFKSFVSQTRKPEGFLGKMMLKSMNSGHAVMADWGLSHLPSVSPSLVADLGCGAGRNAGELLRRYPQAAVTAVDYSELSVAKAKEYNRAMIISGRCTVRQGDVSALDLPADSFDLVTAFETVYFWPGLEKCFAQVHNILKNGGRFLICNESDGTDAAGTKFAKIIDGMRTYTPEELVSALHAAGFSRAESFHHPGKPWIAVIAEK</sequence>
<comment type="caution">
    <text evidence="1">The sequence shown here is derived from an EMBL/GenBank/DDBJ whole genome shotgun (WGS) entry which is preliminary data.</text>
</comment>
<dbReference type="Proteomes" id="UP000192328">
    <property type="component" value="Unassembled WGS sequence"/>
</dbReference>
<evidence type="ECO:0000313" key="2">
    <source>
        <dbReference type="Proteomes" id="UP000192328"/>
    </source>
</evidence>
<dbReference type="EMBL" id="FWXZ01000002">
    <property type="protein sequence ID" value="SMC53374.1"/>
    <property type="molecule type" value="Genomic_DNA"/>
</dbReference>